<evidence type="ECO:0000256" key="5">
    <source>
        <dbReference type="ARBA" id="ARBA00022833"/>
    </source>
</evidence>
<dbReference type="Gene3D" id="1.10.150.900">
    <property type="match status" value="1"/>
</dbReference>
<reference evidence="9" key="1">
    <citation type="submission" date="2022-06" db="EMBL/GenBank/DDBJ databases">
        <title>Complete genome sequences of two strains of the flax pathogen Septoria linicola.</title>
        <authorList>
            <person name="Lapalu N."/>
            <person name="Simon A."/>
            <person name="Demenou B."/>
            <person name="Paumier D."/>
            <person name="Guillot M.-P."/>
            <person name="Gout L."/>
            <person name="Valade R."/>
        </authorList>
    </citation>
    <scope>NUCLEOTIDE SEQUENCE</scope>
    <source>
        <strain evidence="9">SE15195</strain>
    </source>
</reference>
<dbReference type="SUPFAM" id="SSF53187">
    <property type="entry name" value="Zn-dependent exopeptidases"/>
    <property type="match status" value="1"/>
</dbReference>
<dbReference type="SUPFAM" id="SSF55031">
    <property type="entry name" value="Bacterial exopeptidase dimerisation domain"/>
    <property type="match status" value="1"/>
</dbReference>
<feature type="binding site" evidence="7">
    <location>
        <position position="173"/>
    </location>
    <ligand>
        <name>Zn(2+)</name>
        <dbReference type="ChEBI" id="CHEBI:29105"/>
        <label>2</label>
    </ligand>
</feature>
<dbReference type="PROSITE" id="PS00759">
    <property type="entry name" value="ARGE_DAPE_CPG2_2"/>
    <property type="match status" value="1"/>
</dbReference>
<evidence type="ECO:0000256" key="3">
    <source>
        <dbReference type="ARBA" id="ARBA00022723"/>
    </source>
</evidence>
<keyword evidence="2" id="KW-0645">Protease</keyword>
<dbReference type="Pfam" id="PF07687">
    <property type="entry name" value="M20_dimer"/>
    <property type="match status" value="1"/>
</dbReference>
<dbReference type="PIRSF" id="PIRSF037217">
    <property type="entry name" value="Carboxypeptidase_S"/>
    <property type="match status" value="1"/>
</dbReference>
<dbReference type="FunFam" id="1.10.150.900:FF:000003">
    <property type="entry name" value="N-fatty-acyl-amino acid synthase/hydrolase PM20D1"/>
    <property type="match status" value="1"/>
</dbReference>
<dbReference type="GO" id="GO:0051603">
    <property type="term" value="P:proteolysis involved in protein catabolic process"/>
    <property type="evidence" value="ECO:0007669"/>
    <property type="project" value="TreeGrafter"/>
</dbReference>
<dbReference type="FunFam" id="3.40.630.10:FF:000085">
    <property type="entry name" value="Gly-Xaa carboxypeptidase"/>
    <property type="match status" value="1"/>
</dbReference>
<feature type="binding site" evidence="7">
    <location>
        <position position="243"/>
    </location>
    <ligand>
        <name>Zn(2+)</name>
        <dbReference type="ChEBI" id="CHEBI:29105"/>
        <label>1</label>
    </ligand>
</feature>
<feature type="binding site" evidence="7">
    <location>
        <position position="551"/>
    </location>
    <ligand>
        <name>Zn(2+)</name>
        <dbReference type="ChEBI" id="CHEBI:29105"/>
        <label>1</label>
    </ligand>
</feature>
<sequence length="584" mass="65033">MEKTTLPIAVEHRTPAPSAKQRALRAFLFSLTLLLCLNWLSAPLRDFYNDQLGKKHGGHVSKNHCKQVDALWPSSENDKLKDAYDFLFSHQFENASISRLSGAVQIKTESFDDLGEIGEDKRWDVFYPFHKYLEATFPRIHNQLKVEKVNTHGLVYTWEGSDEAKKPVVLMAHQDVVPVDPNTVDSWTHPPFSGHYDGKQIWGRGASDCKNQLIGLLETLEVLLEADYKPQRTIVLSFGFDEECSGHQGAGHLAPFLLERYGKDGVAAIVDEGMGYQESFGRGFAVPGVAEKGYTDVDITVRTPGGHSSVPRDHTSIGILSEIVALIEGQQYPAYLADANPILKSLQCNADYAPYFPKKLKKLLGSRSTGGKQTCAKKHHDQLAIEASKLSPMVRYLMQTSQSVDLIHGGTKTNAMPETAVATVNHRINIGDEPETVWSHLTHILKPVAKKYNLTLHAFDGEDAAYNAISLSARKTVLRTAPVTPTDIDVVSPYAVLSGTIRALFGEDTIVAPALMTGNTDTRYYWDLTKNIFRFGPGYIKEDEWSLGKIHTVDESITVSNHLKVVRWFTLFLRNIDEAQLEEA</sequence>
<evidence type="ECO:0000256" key="7">
    <source>
        <dbReference type="PIRSR" id="PIRSR037217-2"/>
    </source>
</evidence>
<evidence type="ECO:0000256" key="6">
    <source>
        <dbReference type="PIRSR" id="PIRSR037217-1"/>
    </source>
</evidence>
<dbReference type="EMBL" id="CP099423">
    <property type="protein sequence ID" value="USW54290.1"/>
    <property type="molecule type" value="Genomic_DNA"/>
</dbReference>
<dbReference type="InterPro" id="IPR047177">
    <property type="entry name" value="Pept_M20A"/>
</dbReference>
<feature type="active site" evidence="6">
    <location>
        <position position="175"/>
    </location>
</feature>
<dbReference type="PANTHER" id="PTHR45962">
    <property type="entry name" value="N-FATTY-ACYL-AMINO ACID SYNTHASE/HYDROLASE PM20D1"/>
    <property type="match status" value="1"/>
</dbReference>
<feature type="binding site" evidence="7">
    <location>
        <position position="208"/>
    </location>
    <ligand>
        <name>Zn(2+)</name>
        <dbReference type="ChEBI" id="CHEBI:29105"/>
        <label>2</label>
    </ligand>
</feature>
<feature type="active site" description="Proton acceptor" evidence="6">
    <location>
        <position position="242"/>
    </location>
</feature>
<gene>
    <name evidence="9" type="ORF">Slin15195_G076090</name>
</gene>
<proteinExistence type="inferred from homology"/>
<dbReference type="Gene3D" id="3.40.630.10">
    <property type="entry name" value="Zn peptidases"/>
    <property type="match status" value="1"/>
</dbReference>
<keyword evidence="3 7" id="KW-0479">Metal-binding</keyword>
<dbReference type="CDD" id="cd05674">
    <property type="entry name" value="M20_yscS"/>
    <property type="match status" value="1"/>
</dbReference>
<comment type="similarity">
    <text evidence="1">Belongs to the peptidase M20A family.</text>
</comment>
<keyword evidence="10" id="KW-1185">Reference proteome</keyword>
<evidence type="ECO:0000259" key="8">
    <source>
        <dbReference type="Pfam" id="PF07687"/>
    </source>
</evidence>
<evidence type="ECO:0000256" key="4">
    <source>
        <dbReference type="ARBA" id="ARBA00022801"/>
    </source>
</evidence>
<dbReference type="Pfam" id="PF01546">
    <property type="entry name" value="Peptidase_M20"/>
    <property type="match status" value="1"/>
</dbReference>
<feature type="domain" description="Peptidase M20 dimerisation" evidence="8">
    <location>
        <begin position="289"/>
        <end position="452"/>
    </location>
</feature>
<evidence type="ECO:0000313" key="10">
    <source>
        <dbReference type="Proteomes" id="UP001056384"/>
    </source>
</evidence>
<evidence type="ECO:0000313" key="9">
    <source>
        <dbReference type="EMBL" id="USW54290.1"/>
    </source>
</evidence>
<evidence type="ECO:0000256" key="1">
    <source>
        <dbReference type="ARBA" id="ARBA00006247"/>
    </source>
</evidence>
<name>A0A9Q9ASG9_9PEZI</name>
<keyword evidence="5 7" id="KW-0862">Zinc</keyword>
<dbReference type="GO" id="GO:0000328">
    <property type="term" value="C:fungal-type vacuole lumen"/>
    <property type="evidence" value="ECO:0007669"/>
    <property type="project" value="TreeGrafter"/>
</dbReference>
<dbReference type="InterPro" id="IPR002933">
    <property type="entry name" value="Peptidase_M20"/>
</dbReference>
<keyword evidence="4" id="KW-0378">Hydrolase</keyword>
<evidence type="ECO:0000256" key="2">
    <source>
        <dbReference type="ARBA" id="ARBA00022670"/>
    </source>
</evidence>
<accession>A0A9Q9ASG9</accession>
<protein>
    <submittedName>
        <fullName evidence="9">Peptidase M20, bacterial exopeptidase dimerization domain-containing protein</fullName>
    </submittedName>
</protein>
<dbReference type="InterPro" id="IPR036264">
    <property type="entry name" value="Bact_exopeptidase_dim_dom"/>
</dbReference>
<dbReference type="GO" id="GO:0004181">
    <property type="term" value="F:metallocarboxypeptidase activity"/>
    <property type="evidence" value="ECO:0007669"/>
    <property type="project" value="InterPro"/>
</dbReference>
<feature type="binding site" evidence="7">
    <location>
        <position position="208"/>
    </location>
    <ligand>
        <name>Zn(2+)</name>
        <dbReference type="ChEBI" id="CHEBI:29105"/>
        <label>1</label>
    </ligand>
</feature>
<dbReference type="InterPro" id="IPR017141">
    <property type="entry name" value="Pept_M20_carboxypep"/>
</dbReference>
<organism evidence="9 10">
    <name type="scientific">Septoria linicola</name>
    <dbReference type="NCBI Taxonomy" id="215465"/>
    <lineage>
        <taxon>Eukaryota</taxon>
        <taxon>Fungi</taxon>
        <taxon>Dikarya</taxon>
        <taxon>Ascomycota</taxon>
        <taxon>Pezizomycotina</taxon>
        <taxon>Dothideomycetes</taxon>
        <taxon>Dothideomycetidae</taxon>
        <taxon>Mycosphaerellales</taxon>
        <taxon>Mycosphaerellaceae</taxon>
        <taxon>Septoria</taxon>
    </lineage>
</organism>
<dbReference type="InterPro" id="IPR011650">
    <property type="entry name" value="Peptidase_M20_dimer"/>
</dbReference>
<feature type="binding site" evidence="7">
    <location>
        <position position="271"/>
    </location>
    <ligand>
        <name>Zn(2+)</name>
        <dbReference type="ChEBI" id="CHEBI:29105"/>
        <label>2</label>
    </ligand>
</feature>
<dbReference type="Gene3D" id="3.30.70.360">
    <property type="match status" value="1"/>
</dbReference>
<dbReference type="InterPro" id="IPR001261">
    <property type="entry name" value="ArgE/DapE_CS"/>
</dbReference>
<dbReference type="AlphaFoldDB" id="A0A9Q9ASG9"/>
<dbReference type="GO" id="GO:0046872">
    <property type="term" value="F:metal ion binding"/>
    <property type="evidence" value="ECO:0007669"/>
    <property type="project" value="UniProtKB-KW"/>
</dbReference>
<dbReference type="Proteomes" id="UP001056384">
    <property type="component" value="Chromosome 6"/>
</dbReference>
<dbReference type="PANTHER" id="PTHR45962:SF1">
    <property type="entry name" value="N-FATTY-ACYL-AMINO ACID SYNTHASE_HYDROLASE PM20D1"/>
    <property type="match status" value="1"/>
</dbReference>